<dbReference type="InParanoid" id="D6TZE1"/>
<evidence type="ECO:0000313" key="3">
    <source>
        <dbReference type="Proteomes" id="UP000004508"/>
    </source>
</evidence>
<dbReference type="Proteomes" id="UP000004508">
    <property type="component" value="Unassembled WGS sequence"/>
</dbReference>
<feature type="compositionally biased region" description="Polar residues" evidence="1">
    <location>
        <begin position="340"/>
        <end position="351"/>
    </location>
</feature>
<dbReference type="STRING" id="485913.Krac_2691"/>
<feature type="compositionally biased region" description="Polar residues" evidence="1">
    <location>
        <begin position="361"/>
        <end position="373"/>
    </location>
</feature>
<accession>D6TZE1</accession>
<protein>
    <submittedName>
        <fullName evidence="2">Uncharacterized protein</fullName>
    </submittedName>
</protein>
<reference evidence="2 3" key="1">
    <citation type="journal article" date="2011" name="Stand. Genomic Sci.">
        <title>Non-contiguous finished genome sequence and contextual data of the filamentous soil bacterium Ktedonobacter racemifer type strain (SOSP1-21).</title>
        <authorList>
            <person name="Chang Y.J."/>
            <person name="Land M."/>
            <person name="Hauser L."/>
            <person name="Chertkov O."/>
            <person name="Del Rio T.G."/>
            <person name="Nolan M."/>
            <person name="Copeland A."/>
            <person name="Tice H."/>
            <person name="Cheng J.F."/>
            <person name="Lucas S."/>
            <person name="Han C."/>
            <person name="Goodwin L."/>
            <person name="Pitluck S."/>
            <person name="Ivanova N."/>
            <person name="Ovchinikova G."/>
            <person name="Pati A."/>
            <person name="Chen A."/>
            <person name="Palaniappan K."/>
            <person name="Mavromatis K."/>
            <person name="Liolios K."/>
            <person name="Brettin T."/>
            <person name="Fiebig A."/>
            <person name="Rohde M."/>
            <person name="Abt B."/>
            <person name="Goker M."/>
            <person name="Detter J.C."/>
            <person name="Woyke T."/>
            <person name="Bristow J."/>
            <person name="Eisen J.A."/>
            <person name="Markowitz V."/>
            <person name="Hugenholtz P."/>
            <person name="Kyrpides N.C."/>
            <person name="Klenk H.P."/>
            <person name="Lapidus A."/>
        </authorList>
    </citation>
    <scope>NUCLEOTIDE SEQUENCE [LARGE SCALE GENOMIC DNA]</scope>
    <source>
        <strain evidence="3">DSM 44963</strain>
    </source>
</reference>
<dbReference type="AlphaFoldDB" id="D6TZE1"/>
<proteinExistence type="predicted"/>
<sequence>MTESYSSHQPHNDGDGCTLPITSTHSDCEEAPIFNIGVDIQQVNPTIFHIVEKVFAKPLKGLEFLALLLTQAVVKQEALPTSSTQTPIAFAVISLQNIRELAQRIHWGYDTTHKYVVTFCALDLLIKRRSSDRIELLFPLQHYDPPSSLHELDRLLTKSRPKVQQFAKRVRERCLIYDVVAISTTALTPGSSITPPSPEQELMTRLHSILRTENIDAERRQRLVMRISSEIIGKLLTYPSAQVSSPKQGRLAAPGVQANVNELESTTEGRLFPEASSSELESTMKEDSTLLSARKEEEKSPFAVDSTPSQIEDKQEKSTVKVDSMLPQIEVACVEESTPRVDSSTQATSMEGKSPAPGRLSSKQVTANGSKSPSLARVDSKKSPYPAQKQKVPGKPNALSALLSRPSAFGTYLKSTQPKAGDSLPEQVDSLQAQQLPMVDSFPTQVDFETPLPESLESLPMPVDLPIEPASQADGELKSTNTESTDQNTSLVDSQAQTRKTLVDLNFYSQEFAELYVTLDVSKLFNNILNNNITNVTLRFELQKLLAEIFDRNRQSANRYKNLFETTDVSTIVASFIYSLQCMSGSNGHTIESPGAFFNSNCNKIQKQKLLISQKDINFLGQLTCEQIYDYLTNLNSKIKQAPLFEKPDQQIPTTQNGQVRVRQNGKIVYRTKFTHHNIYPMRSSQNNLDMH</sequence>
<evidence type="ECO:0000256" key="1">
    <source>
        <dbReference type="SAM" id="MobiDB-lite"/>
    </source>
</evidence>
<feature type="region of interest" description="Disordered" evidence="1">
    <location>
        <begin position="264"/>
        <end position="398"/>
    </location>
</feature>
<name>D6TZE1_KTERA</name>
<keyword evidence="3" id="KW-1185">Reference proteome</keyword>
<feature type="compositionally biased region" description="Basic and acidic residues" evidence="1">
    <location>
        <begin position="282"/>
        <end position="300"/>
    </location>
</feature>
<gene>
    <name evidence="2" type="ORF">Krac_2691</name>
</gene>
<dbReference type="RefSeq" id="WP_007919647.1">
    <property type="nucleotide sequence ID" value="NZ_ADVG01000004.1"/>
</dbReference>
<feature type="compositionally biased region" description="Basic and acidic residues" evidence="1">
    <location>
        <begin position="311"/>
        <end position="320"/>
    </location>
</feature>
<dbReference type="EMBL" id="ADVG01000004">
    <property type="protein sequence ID" value="EFH81931.1"/>
    <property type="molecule type" value="Genomic_DNA"/>
</dbReference>
<evidence type="ECO:0000313" key="2">
    <source>
        <dbReference type="EMBL" id="EFH81931.1"/>
    </source>
</evidence>
<dbReference type="OrthoDB" id="142473at2"/>
<comment type="caution">
    <text evidence="2">The sequence shown here is derived from an EMBL/GenBank/DDBJ whole genome shotgun (WGS) entry which is preliminary data.</text>
</comment>
<organism evidence="2 3">
    <name type="scientific">Ktedonobacter racemifer DSM 44963</name>
    <dbReference type="NCBI Taxonomy" id="485913"/>
    <lineage>
        <taxon>Bacteria</taxon>
        <taxon>Bacillati</taxon>
        <taxon>Chloroflexota</taxon>
        <taxon>Ktedonobacteria</taxon>
        <taxon>Ktedonobacterales</taxon>
        <taxon>Ktedonobacteraceae</taxon>
        <taxon>Ktedonobacter</taxon>
    </lineage>
</organism>